<proteinExistence type="predicted"/>
<keyword evidence="2" id="KW-0238">DNA-binding</keyword>
<evidence type="ECO:0000313" key="6">
    <source>
        <dbReference type="Proteomes" id="UP001595443"/>
    </source>
</evidence>
<keyword evidence="1" id="KW-0805">Transcription regulation</keyword>
<dbReference type="PANTHER" id="PTHR44846:SF16">
    <property type="entry name" value="TRANSCRIPTIONAL REGULATOR PHNF-RELATED"/>
    <property type="match status" value="1"/>
</dbReference>
<dbReference type="SMART" id="SM00866">
    <property type="entry name" value="UTRA"/>
    <property type="match status" value="1"/>
</dbReference>
<dbReference type="EMBL" id="JBHRSK010000004">
    <property type="protein sequence ID" value="MFC2968201.1"/>
    <property type="molecule type" value="Genomic_DNA"/>
</dbReference>
<dbReference type="InterPro" id="IPR050679">
    <property type="entry name" value="Bact_HTH_transcr_reg"/>
</dbReference>
<dbReference type="InterPro" id="IPR036388">
    <property type="entry name" value="WH-like_DNA-bd_sf"/>
</dbReference>
<dbReference type="CDD" id="cd07377">
    <property type="entry name" value="WHTH_GntR"/>
    <property type="match status" value="1"/>
</dbReference>
<dbReference type="Pfam" id="PF07702">
    <property type="entry name" value="UTRA"/>
    <property type="match status" value="1"/>
</dbReference>
<dbReference type="SUPFAM" id="SSF46785">
    <property type="entry name" value="Winged helix' DNA-binding domain"/>
    <property type="match status" value="1"/>
</dbReference>
<keyword evidence="3" id="KW-0804">Transcription</keyword>
<dbReference type="InterPro" id="IPR011663">
    <property type="entry name" value="UTRA"/>
</dbReference>
<dbReference type="Pfam" id="PF00392">
    <property type="entry name" value="GntR"/>
    <property type="match status" value="1"/>
</dbReference>
<dbReference type="InterPro" id="IPR000524">
    <property type="entry name" value="Tscrpt_reg_HTH_GntR"/>
</dbReference>
<gene>
    <name evidence="5" type="ORF">ACFOES_08850</name>
</gene>
<evidence type="ECO:0000256" key="2">
    <source>
        <dbReference type="ARBA" id="ARBA00023125"/>
    </source>
</evidence>
<dbReference type="InterPro" id="IPR036390">
    <property type="entry name" value="WH_DNA-bd_sf"/>
</dbReference>
<dbReference type="RefSeq" id="WP_377832873.1">
    <property type="nucleotide sequence ID" value="NZ_JBHRSK010000004.1"/>
</dbReference>
<comment type="caution">
    <text evidence="5">The sequence shown here is derived from an EMBL/GenBank/DDBJ whole genome shotgun (WGS) entry which is preliminary data.</text>
</comment>
<organism evidence="5 6">
    <name type="scientific">Acidimangrovimonas pyrenivorans</name>
    <dbReference type="NCBI Taxonomy" id="2030798"/>
    <lineage>
        <taxon>Bacteria</taxon>
        <taxon>Pseudomonadati</taxon>
        <taxon>Pseudomonadota</taxon>
        <taxon>Alphaproteobacteria</taxon>
        <taxon>Rhodobacterales</taxon>
        <taxon>Paracoccaceae</taxon>
        <taxon>Acidimangrovimonas</taxon>
    </lineage>
</organism>
<evidence type="ECO:0000256" key="1">
    <source>
        <dbReference type="ARBA" id="ARBA00023015"/>
    </source>
</evidence>
<dbReference type="Gene3D" id="1.10.10.10">
    <property type="entry name" value="Winged helix-like DNA-binding domain superfamily/Winged helix DNA-binding domain"/>
    <property type="match status" value="1"/>
</dbReference>
<dbReference type="PRINTS" id="PR00035">
    <property type="entry name" value="HTHGNTR"/>
</dbReference>
<dbReference type="PANTHER" id="PTHR44846">
    <property type="entry name" value="MANNOSYL-D-GLYCERATE TRANSPORT/METABOLISM SYSTEM REPRESSOR MNGR-RELATED"/>
    <property type="match status" value="1"/>
</dbReference>
<evidence type="ECO:0000256" key="3">
    <source>
        <dbReference type="ARBA" id="ARBA00023163"/>
    </source>
</evidence>
<protein>
    <submittedName>
        <fullName evidence="5">GntR family transcriptional regulator</fullName>
    </submittedName>
</protein>
<dbReference type="Proteomes" id="UP001595443">
    <property type="component" value="Unassembled WGS sequence"/>
</dbReference>
<accession>A0ABV7AH02</accession>
<keyword evidence="6" id="KW-1185">Reference proteome</keyword>
<name>A0ABV7AH02_9RHOB</name>
<dbReference type="InterPro" id="IPR028978">
    <property type="entry name" value="Chorismate_lyase_/UTRA_dom_sf"/>
</dbReference>
<evidence type="ECO:0000259" key="4">
    <source>
        <dbReference type="PROSITE" id="PS50949"/>
    </source>
</evidence>
<dbReference type="PROSITE" id="PS50949">
    <property type="entry name" value="HTH_GNTR"/>
    <property type="match status" value="1"/>
</dbReference>
<sequence>MSAPQGWEEIRAEVLRRIDRRDWAPGAIIPTEAELAAEFGCARATVNRALRELAAQGVLERRRKAGTRVATLPVRKATLDIPVTRLEVEGRGQHYDFRLLEASETVPPVPVSSRLGLAPDATLWHLRTLHFADGQPFLYEDRWLNPAVLPDGLPEDMAEVSINEWLVKTVAYTYGDIAFSAANARADDAAHLGVEPGAALFITERTTWAGEAPVTAVRLAYAPGYRLHTVL</sequence>
<feature type="domain" description="HTH gntR-type" evidence="4">
    <location>
        <begin position="4"/>
        <end position="72"/>
    </location>
</feature>
<reference evidence="6" key="1">
    <citation type="journal article" date="2019" name="Int. J. Syst. Evol. Microbiol.">
        <title>The Global Catalogue of Microorganisms (GCM) 10K type strain sequencing project: providing services to taxonomists for standard genome sequencing and annotation.</title>
        <authorList>
            <consortium name="The Broad Institute Genomics Platform"/>
            <consortium name="The Broad Institute Genome Sequencing Center for Infectious Disease"/>
            <person name="Wu L."/>
            <person name="Ma J."/>
        </authorList>
    </citation>
    <scope>NUCLEOTIDE SEQUENCE [LARGE SCALE GENOMIC DNA]</scope>
    <source>
        <strain evidence="6">KCTC 62192</strain>
    </source>
</reference>
<evidence type="ECO:0000313" key="5">
    <source>
        <dbReference type="EMBL" id="MFC2968201.1"/>
    </source>
</evidence>
<dbReference type="Gene3D" id="3.40.1410.10">
    <property type="entry name" value="Chorismate lyase-like"/>
    <property type="match status" value="1"/>
</dbReference>
<dbReference type="SMART" id="SM00345">
    <property type="entry name" value="HTH_GNTR"/>
    <property type="match status" value="1"/>
</dbReference>
<dbReference type="SUPFAM" id="SSF64288">
    <property type="entry name" value="Chorismate lyase-like"/>
    <property type="match status" value="1"/>
</dbReference>